<feature type="compositionally biased region" description="Polar residues" evidence="5">
    <location>
        <begin position="961"/>
        <end position="985"/>
    </location>
</feature>
<dbReference type="PANTHER" id="PTHR12436:SF3">
    <property type="entry name" value="GERMINAL-CENTER ASSOCIATED NUCLEAR PROTEIN"/>
    <property type="match status" value="1"/>
</dbReference>
<feature type="compositionally biased region" description="Low complexity" evidence="5">
    <location>
        <begin position="760"/>
        <end position="783"/>
    </location>
</feature>
<sequence length="1506" mass="163667">MASPFNPSVGRGHRGGAPGVQGSTGRGRGEHTSTYVPRGSGAPRAARARGRGRGSVTWTARGRGRGAGAATHTVNGSQQPTEGPKPSAANSLFGQPNQHKPVASLFGAQPAQPAQHSPFSRLSAASSVAKNPFAQPTSVKKQQSSTKFVGGGSNVAASMEHASTLNNYQERFDKLKIDQVRQRERAIKDGQMADPNQPTSLKQAITPVGTCTSMCPDFERVERIVQKAVDKCEKHYNPATNQLEIMETKMVKRFRRAAAGNDEQLPSDIRTPKTLLQTMNYLIRYVINGGEPLAVIHMFVWNRTRSIRNDFSVQQLTQEEDVKTAVVCLERIARFHIVSLHLLSNPANTEQFDRHQEREQLNNTMLSLMYYYDDNRERIHFPNEDEFRAYHILFSIHDQRPDLEARVQKWPTALLASPRVQVALELFAAACNTWEPQGALDSRRPNAVAQGFYARFFNIVNSPSVSYLMACVAEVYFNHIRQTAIRAIWKAYCRTPLSQQSKNDHWTVEELTKVLHFDDDEQTIEYCNAQGLEFVENASGGLYLNWGDRSVDSVDFAPSSDHSFSETYVESKRAGRSLVAIILGMNISEAARMGMIDRSQLPQKSETMPEAEAEDGDLFVDDVDNQTPAPVVETPNALIQDTTASEFRIASESQKSLQSTAASSPSLFQSNLPPAASKPPNPFAAPFQPSRMAFPPSNPFANSIPSATVTPAVPSPFNSSPNPFSFPKETEKTDASALTTTPSLFQTKPSPSQPDATDKPAVSSVTPATPSSSAFASASSASSVFSKPAYENLKTETPATTAPASAFPKPSLFPPASSIADKPASIFSNGSSSVLSPGLSPFTAPSQFSFSKPSEPTQKTETPATTTPVHPTLFNPSTSPHAASAVDNPTSVFSSGAGAFTAPSLFSFSKLSEPTQKPEKPAPVPTASSSLFRPSTSPPTPLTESKNLFAPSIFSGANPFGPTNASVQSTALKSDTKVQQTTNAWDNPFAFQNAPPSFPAVDLGNTITPAAPSLFQAPKAPETALKAKDTAPMSSFGQPFSPFSVNNASTISGPSKAAAGQFPVLSSVFAVPKATQSSQNADVSATTAPTPENPPLGLSPSLGNLQSPKLSETSVFSQSAPAQAQIPVSKPINNSASISGTRRSVSHTQSTASSPPRTLFEALRQPKIFDTTSDAYSPETATTQSRAPLFHSPEPSVALGQQGALKRQHGATDADLFHQHKRRSSLKGKAPAAVSDGSFKRSVHFEEEKPLPPESQVSLVHKKSGVLKKKRVMDEQTESQPEEQGPSTKVPKVSTGDEYVPFKFSVYKAENRPMPKLPILEKLEEKLARAKALCEPKRLTEEQLQYIEEARLKRARQVDEDEIALSRARILAEKLRTGPGIFDGWAGKSREPWHDPNRNPVARIVDKYHARKISQPTSHVPPRLTLNRTTRGYEVAYAPDTPGRPMSRTEQRIRRTGARGLAHVPLDFERHRREKEEMAQSKDGKMANLDNYKKDEEDKDVSSQVV</sequence>
<feature type="region of interest" description="Disordered" evidence="5">
    <location>
        <begin position="1075"/>
        <end position="1212"/>
    </location>
</feature>
<dbReference type="GO" id="GO:0005635">
    <property type="term" value="C:nuclear envelope"/>
    <property type="evidence" value="ECO:0007669"/>
    <property type="project" value="UniProtKB-SubCell"/>
</dbReference>
<feature type="region of interest" description="Disordered" evidence="5">
    <location>
        <begin position="1"/>
        <end position="101"/>
    </location>
</feature>
<dbReference type="PANTHER" id="PTHR12436">
    <property type="entry name" value="80 KDA MCM3-ASSOCIATED PROTEIN"/>
    <property type="match status" value="1"/>
</dbReference>
<dbReference type="InterPro" id="IPR005062">
    <property type="entry name" value="SAC3/GANP/THP3_conserved"/>
</dbReference>
<keyword evidence="2" id="KW-0597">Phosphoprotein</keyword>
<evidence type="ECO:0000313" key="7">
    <source>
        <dbReference type="EMBL" id="QQK43214.1"/>
    </source>
</evidence>
<feature type="compositionally biased region" description="Polar residues" evidence="5">
    <location>
        <begin position="649"/>
        <end position="672"/>
    </location>
</feature>
<dbReference type="Proteomes" id="UP000595662">
    <property type="component" value="Chromosome 2"/>
</dbReference>
<feature type="region of interest" description="Disordered" evidence="5">
    <location>
        <begin position="959"/>
        <end position="991"/>
    </location>
</feature>
<name>A0A7T6XL92_PENDI</name>
<feature type="compositionally biased region" description="Polar residues" evidence="5">
    <location>
        <begin position="874"/>
        <end position="893"/>
    </location>
</feature>
<dbReference type="GO" id="GO:0006406">
    <property type="term" value="P:mRNA export from nucleus"/>
    <property type="evidence" value="ECO:0007669"/>
    <property type="project" value="TreeGrafter"/>
</dbReference>
<organism evidence="7 8">
    <name type="scientific">Penicillium digitatum</name>
    <name type="common">Green mold</name>
    <dbReference type="NCBI Taxonomy" id="36651"/>
    <lineage>
        <taxon>Eukaryota</taxon>
        <taxon>Fungi</taxon>
        <taxon>Dikarya</taxon>
        <taxon>Ascomycota</taxon>
        <taxon>Pezizomycotina</taxon>
        <taxon>Eurotiomycetes</taxon>
        <taxon>Eurotiomycetidae</taxon>
        <taxon>Eurotiales</taxon>
        <taxon>Aspergillaceae</taxon>
        <taxon>Penicillium</taxon>
    </lineage>
</organism>
<feature type="region of interest" description="Disordered" evidence="5">
    <location>
        <begin position="845"/>
        <end position="893"/>
    </location>
</feature>
<feature type="compositionally biased region" description="Polar residues" evidence="5">
    <location>
        <begin position="88"/>
        <end position="98"/>
    </location>
</feature>
<feature type="region of interest" description="Disordered" evidence="5">
    <location>
        <begin position="133"/>
        <end position="152"/>
    </location>
</feature>
<dbReference type="InterPro" id="IPR045107">
    <property type="entry name" value="SAC3/GANP/THP3"/>
</dbReference>
<dbReference type="GO" id="GO:0005737">
    <property type="term" value="C:cytoplasm"/>
    <property type="evidence" value="ECO:0007669"/>
    <property type="project" value="TreeGrafter"/>
</dbReference>
<feature type="compositionally biased region" description="Polar residues" evidence="5">
    <location>
        <begin position="845"/>
        <end position="855"/>
    </location>
</feature>
<comment type="subcellular location">
    <subcellularLocation>
        <location evidence="1">Nucleus envelope</location>
    </subcellularLocation>
</comment>
<feature type="compositionally biased region" description="Low complexity" evidence="5">
    <location>
        <begin position="926"/>
        <end position="935"/>
    </location>
</feature>
<feature type="compositionally biased region" description="Low complexity" evidence="5">
    <location>
        <begin position="856"/>
        <end position="872"/>
    </location>
</feature>
<accession>A0A7T6XL92</accession>
<feature type="region of interest" description="Disordered" evidence="5">
    <location>
        <begin position="712"/>
        <end position="783"/>
    </location>
</feature>
<gene>
    <name evidence="7" type="ORF">Pdw03_7115</name>
</gene>
<feature type="domain" description="SAC3/GANP/THP3 conserved" evidence="6">
    <location>
        <begin position="214"/>
        <end position="535"/>
    </location>
</feature>
<proteinExistence type="inferred from homology"/>
<reference evidence="7 8" key="1">
    <citation type="submission" date="2020-08" db="EMBL/GenBank/DDBJ databases">
        <title>The completed genome sequence of the pathogenic ascomycete fungus Penicillium digitatum.</title>
        <authorList>
            <person name="Wang M."/>
        </authorList>
    </citation>
    <scope>NUCLEOTIDE SEQUENCE [LARGE SCALE GENOMIC DNA]</scope>
    <source>
        <strain evidence="7 8">PdW03</strain>
    </source>
</reference>
<feature type="region of interest" description="Disordered" evidence="5">
    <location>
        <begin position="1412"/>
        <end position="1506"/>
    </location>
</feature>
<dbReference type="RefSeq" id="XP_065956645.1">
    <property type="nucleotide sequence ID" value="XM_066101562.1"/>
</dbReference>
<evidence type="ECO:0000256" key="1">
    <source>
        <dbReference type="ARBA" id="ARBA00004259"/>
    </source>
</evidence>
<feature type="compositionally biased region" description="Polar residues" evidence="5">
    <location>
        <begin position="1109"/>
        <end position="1122"/>
    </location>
</feature>
<dbReference type="EMBL" id="CP060775">
    <property type="protein sequence ID" value="QQK43214.1"/>
    <property type="molecule type" value="Genomic_DNA"/>
</dbReference>
<feature type="region of interest" description="Disordered" evidence="5">
    <location>
        <begin position="649"/>
        <end position="699"/>
    </location>
</feature>
<keyword evidence="3" id="KW-0539">Nucleus</keyword>
<feature type="compositionally biased region" description="Polar residues" evidence="5">
    <location>
        <begin position="736"/>
        <end position="755"/>
    </location>
</feature>
<feature type="compositionally biased region" description="Low complexity" evidence="5">
    <location>
        <begin position="796"/>
        <end position="810"/>
    </location>
</feature>
<evidence type="ECO:0000256" key="5">
    <source>
        <dbReference type="SAM" id="MobiDB-lite"/>
    </source>
</evidence>
<feature type="compositionally biased region" description="Gly residues" evidence="5">
    <location>
        <begin position="15"/>
        <end position="26"/>
    </location>
</feature>
<dbReference type="VEuPathDB" id="FungiDB:PDIP_52310"/>
<feature type="region of interest" description="Disordered" evidence="5">
    <location>
        <begin position="911"/>
        <end position="947"/>
    </location>
</feature>
<feature type="compositionally biased region" description="Polar residues" evidence="5">
    <location>
        <begin position="72"/>
        <end position="81"/>
    </location>
</feature>
<feature type="compositionally biased region" description="Polar residues" evidence="5">
    <location>
        <begin position="1131"/>
        <end position="1156"/>
    </location>
</feature>
<evidence type="ECO:0000256" key="2">
    <source>
        <dbReference type="ARBA" id="ARBA00022553"/>
    </source>
</evidence>
<feature type="compositionally biased region" description="Basic residues" evidence="5">
    <location>
        <begin position="1260"/>
        <end position="1271"/>
    </location>
</feature>
<feature type="region of interest" description="Disordered" evidence="5">
    <location>
        <begin position="1244"/>
        <end position="1294"/>
    </location>
</feature>
<feature type="compositionally biased region" description="Basic and acidic residues" evidence="5">
    <location>
        <begin position="1466"/>
        <end position="1496"/>
    </location>
</feature>
<evidence type="ECO:0000256" key="4">
    <source>
        <dbReference type="ARBA" id="ARBA00038443"/>
    </source>
</evidence>
<feature type="compositionally biased region" description="Polar residues" evidence="5">
    <location>
        <begin position="1170"/>
        <end position="1186"/>
    </location>
</feature>
<feature type="compositionally biased region" description="Low complexity" evidence="5">
    <location>
        <begin position="1095"/>
        <end position="1108"/>
    </location>
</feature>
<protein>
    <submittedName>
        <fullName evidence="7">Leucine permease transcriptional regulator (SAC3), putative</fullName>
    </submittedName>
</protein>
<comment type="similarity">
    <text evidence="4">Belongs to the SAC3 family.</text>
</comment>
<feature type="compositionally biased region" description="Low complexity" evidence="5">
    <location>
        <begin position="715"/>
        <end position="727"/>
    </location>
</feature>
<feature type="compositionally biased region" description="Polar residues" evidence="5">
    <location>
        <begin position="1075"/>
        <end position="1090"/>
    </location>
</feature>
<dbReference type="Gene3D" id="1.25.40.990">
    <property type="match status" value="1"/>
</dbReference>
<evidence type="ECO:0000256" key="3">
    <source>
        <dbReference type="ARBA" id="ARBA00023242"/>
    </source>
</evidence>
<feature type="compositionally biased region" description="Polar residues" evidence="5">
    <location>
        <begin position="133"/>
        <end position="147"/>
    </location>
</feature>
<evidence type="ECO:0000259" key="6">
    <source>
        <dbReference type="Pfam" id="PF03399"/>
    </source>
</evidence>
<dbReference type="Pfam" id="PF03399">
    <property type="entry name" value="SAC3_GANP"/>
    <property type="match status" value="1"/>
</dbReference>
<dbReference type="FunFam" id="1.25.40.990:FF:000008">
    <property type="entry name" value="Nuclear mRNA export protein SAC3"/>
    <property type="match status" value="1"/>
</dbReference>
<dbReference type="GeneID" id="26233548"/>
<evidence type="ECO:0000313" key="8">
    <source>
        <dbReference type="Proteomes" id="UP000595662"/>
    </source>
</evidence>
<dbReference type="GO" id="GO:0070390">
    <property type="term" value="C:transcription export complex 2"/>
    <property type="evidence" value="ECO:0007669"/>
    <property type="project" value="TreeGrafter"/>
</dbReference>
<feature type="region of interest" description="Disordered" evidence="5">
    <location>
        <begin position="796"/>
        <end position="820"/>
    </location>
</feature>